<keyword evidence="5" id="KW-0862">Zinc</keyword>
<dbReference type="Pfam" id="PF00643">
    <property type="entry name" value="zf-B_box"/>
    <property type="match status" value="1"/>
</dbReference>
<keyword evidence="6" id="KW-0175">Coiled coil</keyword>
<evidence type="ECO:0000256" key="5">
    <source>
        <dbReference type="ARBA" id="ARBA00022833"/>
    </source>
</evidence>
<evidence type="ECO:0000259" key="8">
    <source>
        <dbReference type="PROSITE" id="PS50119"/>
    </source>
</evidence>
<comment type="pathway">
    <text evidence="1">Protein modification; protein ubiquitination.</text>
</comment>
<gene>
    <name evidence="9" type="primary">TRIM51G</name>
    <name evidence="9" type="ORF">P7K49_027219</name>
</gene>
<dbReference type="EMBL" id="JASSZA010000013">
    <property type="protein sequence ID" value="KAK2095803.1"/>
    <property type="molecule type" value="Genomic_DNA"/>
</dbReference>
<keyword evidence="10" id="KW-1185">Reference proteome</keyword>
<dbReference type="PROSITE" id="PS50119">
    <property type="entry name" value="ZF_BBOX"/>
    <property type="match status" value="1"/>
</dbReference>
<dbReference type="PANTHER" id="PTHR24103">
    <property type="entry name" value="E3 UBIQUITIN-PROTEIN LIGASE TRIM"/>
    <property type="match status" value="1"/>
</dbReference>
<reference evidence="9 10" key="1">
    <citation type="submission" date="2023-05" db="EMBL/GenBank/DDBJ databases">
        <title>B98-5 Cell Line De Novo Hybrid Assembly: An Optical Mapping Approach.</title>
        <authorList>
            <person name="Kananen K."/>
            <person name="Auerbach J.A."/>
            <person name="Kautto E."/>
            <person name="Blachly J.S."/>
        </authorList>
    </citation>
    <scope>NUCLEOTIDE SEQUENCE [LARGE SCALE GENOMIC DNA]</scope>
    <source>
        <strain evidence="9">B95-8</strain>
        <tissue evidence="9">Cell line</tissue>
    </source>
</reference>
<protein>
    <submittedName>
        <fullName evidence="9">Tripartite motif-containing protein 51G</fullName>
    </submittedName>
</protein>
<dbReference type="CDD" id="cd19783">
    <property type="entry name" value="Bbox2_TRIM43-like"/>
    <property type="match status" value="1"/>
</dbReference>
<dbReference type="InterPro" id="IPR000315">
    <property type="entry name" value="Znf_B-box"/>
</dbReference>
<dbReference type="InterPro" id="IPR050143">
    <property type="entry name" value="TRIM/RBCC"/>
</dbReference>
<feature type="non-terminal residue" evidence="9">
    <location>
        <position position="1"/>
    </location>
</feature>
<dbReference type="SUPFAM" id="SSF57845">
    <property type="entry name" value="B-box zinc-binding domain"/>
    <property type="match status" value="1"/>
</dbReference>
<keyword evidence="3 7" id="KW-0863">Zinc-finger</keyword>
<proteinExistence type="predicted"/>
<organism evidence="9 10">
    <name type="scientific">Saguinus oedipus</name>
    <name type="common">Cotton-top tamarin</name>
    <name type="synonym">Oedipomidas oedipus</name>
    <dbReference type="NCBI Taxonomy" id="9490"/>
    <lineage>
        <taxon>Eukaryota</taxon>
        <taxon>Metazoa</taxon>
        <taxon>Chordata</taxon>
        <taxon>Craniata</taxon>
        <taxon>Vertebrata</taxon>
        <taxon>Euteleostomi</taxon>
        <taxon>Mammalia</taxon>
        <taxon>Eutheria</taxon>
        <taxon>Euarchontoglires</taxon>
        <taxon>Primates</taxon>
        <taxon>Haplorrhini</taxon>
        <taxon>Platyrrhini</taxon>
        <taxon>Cebidae</taxon>
        <taxon>Callitrichinae</taxon>
        <taxon>Saguinus</taxon>
    </lineage>
</organism>
<evidence type="ECO:0000256" key="2">
    <source>
        <dbReference type="ARBA" id="ARBA00022679"/>
    </source>
</evidence>
<keyword evidence="4" id="KW-0833">Ubl conjugation pathway</keyword>
<keyword evidence="2" id="KW-0808">Transferase</keyword>
<evidence type="ECO:0000256" key="6">
    <source>
        <dbReference type="ARBA" id="ARBA00023054"/>
    </source>
</evidence>
<name>A0ABQ9UFD0_SAGOE</name>
<dbReference type="Proteomes" id="UP001266305">
    <property type="component" value="Unassembled WGS sequence"/>
</dbReference>
<feature type="domain" description="B box-type" evidence="8">
    <location>
        <begin position="37"/>
        <end position="78"/>
    </location>
</feature>
<evidence type="ECO:0000256" key="7">
    <source>
        <dbReference type="PROSITE-ProRule" id="PRU00024"/>
    </source>
</evidence>
<evidence type="ECO:0000256" key="4">
    <source>
        <dbReference type="ARBA" id="ARBA00022786"/>
    </source>
</evidence>
<keyword evidence="3 7" id="KW-0479">Metal-binding</keyword>
<evidence type="ECO:0000256" key="1">
    <source>
        <dbReference type="ARBA" id="ARBA00004906"/>
    </source>
</evidence>
<comment type="caution">
    <text evidence="9">The sequence shown here is derived from an EMBL/GenBank/DDBJ whole genome shotgun (WGS) entry which is preliminary data.</text>
</comment>
<accession>A0ABQ9UFD0</accession>
<dbReference type="SMART" id="SM00336">
    <property type="entry name" value="BBOX"/>
    <property type="match status" value="1"/>
</dbReference>
<sequence>CSECKKTTRQRNLKTDICVKKLASLVRKASLQQFLSTEEQMCGAHRKTKKMFCEVDKSLLCLLCSNSQEHQDHRHCPIEWAAEEHR</sequence>
<feature type="non-terminal residue" evidence="9">
    <location>
        <position position="86"/>
    </location>
</feature>
<dbReference type="Gene3D" id="3.30.160.60">
    <property type="entry name" value="Classic Zinc Finger"/>
    <property type="match status" value="1"/>
</dbReference>
<evidence type="ECO:0000256" key="3">
    <source>
        <dbReference type="ARBA" id="ARBA00022771"/>
    </source>
</evidence>
<evidence type="ECO:0000313" key="9">
    <source>
        <dbReference type="EMBL" id="KAK2095803.1"/>
    </source>
</evidence>
<evidence type="ECO:0000313" key="10">
    <source>
        <dbReference type="Proteomes" id="UP001266305"/>
    </source>
</evidence>